<dbReference type="Proteomes" id="UP000184510">
    <property type="component" value="Unassembled WGS sequence"/>
</dbReference>
<dbReference type="PANTHER" id="PTHR35866">
    <property type="entry name" value="PUTATIVE-RELATED"/>
    <property type="match status" value="1"/>
</dbReference>
<dbReference type="Pfam" id="PF03692">
    <property type="entry name" value="CxxCxxCC"/>
    <property type="match status" value="1"/>
</dbReference>
<evidence type="ECO:0008006" key="3">
    <source>
        <dbReference type="Google" id="ProtNLM"/>
    </source>
</evidence>
<dbReference type="OrthoDB" id="9810361at2"/>
<protein>
    <recommendedName>
        <fullName evidence="3">Zinc-or iron-chelating domain-containing protein</fullName>
    </recommendedName>
</protein>
<gene>
    <name evidence="1" type="ORF">SAMN02745181_1112</name>
</gene>
<dbReference type="AlphaFoldDB" id="A0A1M6ESU0"/>
<accession>A0A1M6ESU0</accession>
<dbReference type="STRING" id="1123071.SAMN02745181_1112"/>
<organism evidence="1 2">
    <name type="scientific">Rubritalea squalenifaciens DSM 18772</name>
    <dbReference type="NCBI Taxonomy" id="1123071"/>
    <lineage>
        <taxon>Bacteria</taxon>
        <taxon>Pseudomonadati</taxon>
        <taxon>Verrucomicrobiota</taxon>
        <taxon>Verrucomicrobiia</taxon>
        <taxon>Verrucomicrobiales</taxon>
        <taxon>Rubritaleaceae</taxon>
        <taxon>Rubritalea</taxon>
    </lineage>
</organism>
<keyword evidence="2" id="KW-1185">Reference proteome</keyword>
<evidence type="ECO:0000313" key="2">
    <source>
        <dbReference type="Proteomes" id="UP000184510"/>
    </source>
</evidence>
<dbReference type="InterPro" id="IPR005358">
    <property type="entry name" value="Puta_zinc/iron-chelating_dom"/>
</dbReference>
<dbReference type="RefSeq" id="WP_143158465.1">
    <property type="nucleotide sequence ID" value="NZ_FQYR01000002.1"/>
</dbReference>
<dbReference type="EMBL" id="FQYR01000002">
    <property type="protein sequence ID" value="SHI88532.1"/>
    <property type="molecule type" value="Genomic_DNA"/>
</dbReference>
<reference evidence="1 2" key="1">
    <citation type="submission" date="2016-11" db="EMBL/GenBank/DDBJ databases">
        <authorList>
            <person name="Jaros S."/>
            <person name="Januszkiewicz K."/>
            <person name="Wedrychowicz H."/>
        </authorList>
    </citation>
    <scope>NUCLEOTIDE SEQUENCE [LARGE SCALE GENOMIC DNA]</scope>
    <source>
        <strain evidence="1 2">DSM 18772</strain>
    </source>
</reference>
<dbReference type="PANTHER" id="PTHR35866:SF1">
    <property type="entry name" value="YKGJ FAMILY CYSTEINE CLUSTER PROTEIN"/>
    <property type="match status" value="1"/>
</dbReference>
<name>A0A1M6ESU0_9BACT</name>
<dbReference type="InParanoid" id="A0A1M6ESU0"/>
<sequence length="134" mass="15631">MMNKEIWYQCDRCGACCKWPGDVRVEDDEVDRIAEFLGMEVDDFIQQYTRLRMNRNGLSLIEKENHECIMLENGQCKIQPVKPFQCKGFPNRWNFPGWEKVCQAKPVPMQEAIERGLVEKGDLSANSETRGRDL</sequence>
<proteinExistence type="predicted"/>
<evidence type="ECO:0000313" key="1">
    <source>
        <dbReference type="EMBL" id="SHI88532.1"/>
    </source>
</evidence>